<dbReference type="EMBL" id="FOVW01000006">
    <property type="protein sequence ID" value="SFO43929.1"/>
    <property type="molecule type" value="Genomic_DNA"/>
</dbReference>
<evidence type="ECO:0000313" key="4">
    <source>
        <dbReference type="Proteomes" id="UP000199564"/>
    </source>
</evidence>
<dbReference type="SUPFAM" id="SSF52266">
    <property type="entry name" value="SGNH hydrolase"/>
    <property type="match status" value="1"/>
</dbReference>
<organism evidence="3 4">
    <name type="scientific">Algoriphagus ornithinivorans</name>
    <dbReference type="NCBI Taxonomy" id="226506"/>
    <lineage>
        <taxon>Bacteria</taxon>
        <taxon>Pseudomonadati</taxon>
        <taxon>Bacteroidota</taxon>
        <taxon>Cytophagia</taxon>
        <taxon>Cytophagales</taxon>
        <taxon>Cyclobacteriaceae</taxon>
        <taxon>Algoriphagus</taxon>
    </lineage>
</organism>
<evidence type="ECO:0000256" key="1">
    <source>
        <dbReference type="SAM" id="SignalP"/>
    </source>
</evidence>
<dbReference type="GO" id="GO:0016788">
    <property type="term" value="F:hydrolase activity, acting on ester bonds"/>
    <property type="evidence" value="ECO:0007669"/>
    <property type="project" value="UniProtKB-ARBA"/>
</dbReference>
<evidence type="ECO:0000259" key="2">
    <source>
        <dbReference type="Pfam" id="PF13472"/>
    </source>
</evidence>
<reference evidence="4" key="1">
    <citation type="submission" date="2016-10" db="EMBL/GenBank/DDBJ databases">
        <authorList>
            <person name="Varghese N."/>
            <person name="Submissions S."/>
        </authorList>
    </citation>
    <scope>NUCLEOTIDE SEQUENCE [LARGE SCALE GENOMIC DNA]</scope>
    <source>
        <strain evidence="4">DSM 15282</strain>
    </source>
</reference>
<protein>
    <submittedName>
        <fullName evidence="3">Lysophospholipase L1</fullName>
    </submittedName>
</protein>
<keyword evidence="1" id="KW-0732">Signal</keyword>
<feature type="signal peptide" evidence="1">
    <location>
        <begin position="1"/>
        <end position="21"/>
    </location>
</feature>
<feature type="domain" description="SGNH hydrolase-type esterase" evidence="2">
    <location>
        <begin position="39"/>
        <end position="221"/>
    </location>
</feature>
<dbReference type="InterPro" id="IPR036514">
    <property type="entry name" value="SGNH_hydro_sf"/>
</dbReference>
<dbReference type="PROSITE" id="PS51257">
    <property type="entry name" value="PROKAR_LIPOPROTEIN"/>
    <property type="match status" value="1"/>
</dbReference>
<dbReference type="InterPro" id="IPR013830">
    <property type="entry name" value="SGNH_hydro"/>
</dbReference>
<dbReference type="AlphaFoldDB" id="A0A1I5H6V0"/>
<keyword evidence="4" id="KW-1185">Reference proteome</keyword>
<accession>A0A1I5H6V0</accession>
<proteinExistence type="predicted"/>
<dbReference type="CDD" id="cd01832">
    <property type="entry name" value="SGNH_hydrolase_like_1"/>
    <property type="match status" value="1"/>
</dbReference>
<dbReference type="Proteomes" id="UP000199564">
    <property type="component" value="Unassembled WGS sequence"/>
</dbReference>
<dbReference type="Gene3D" id="3.40.50.1110">
    <property type="entry name" value="SGNH hydrolase"/>
    <property type="match status" value="1"/>
</dbReference>
<gene>
    <name evidence="3" type="ORF">SAMN04488519_106320</name>
</gene>
<name>A0A1I5H6V0_9BACT</name>
<dbReference type="STRING" id="226506.SAMN04488519_106320"/>
<dbReference type="Pfam" id="PF13472">
    <property type="entry name" value="Lipase_GDSL_2"/>
    <property type="match status" value="1"/>
</dbReference>
<evidence type="ECO:0000313" key="3">
    <source>
        <dbReference type="EMBL" id="SFO43929.1"/>
    </source>
</evidence>
<sequence length="238" mass="26732">MKMYSLFIFISVLLACNTASIELPQNLTTVKDQPLTYLALGDSYTIGEGVPEKDRYPNILVEKLNTQTELKWGKPEIIAKTGWTVDELDKGINEAAPTGTPYDLVTLLIGVNNQYRGRSVDDYRVDFELMLLRAIGFAGNRPNRVVVVSIPDWGVTPFADKRSTDKQKVAAEIDAYNQAKKSVCGKFGVKFVEITEHYRRVGAQPEMVVADQLHPSGKVYEHWASELFKVVNSIKFQQ</sequence>
<feature type="chain" id="PRO_5011647734" evidence="1">
    <location>
        <begin position="22"/>
        <end position="238"/>
    </location>
</feature>